<protein>
    <recommendedName>
        <fullName evidence="5 10">Transaldolase</fullName>
        <ecNumber evidence="5 10">2.2.1.2</ecNumber>
    </recommendedName>
</protein>
<evidence type="ECO:0000256" key="3">
    <source>
        <dbReference type="ARBA" id="ARBA00004857"/>
    </source>
</evidence>
<dbReference type="InterPro" id="IPR013785">
    <property type="entry name" value="Aldolase_TIM"/>
</dbReference>
<dbReference type="UniPathway" id="UPA00115">
    <property type="reaction ID" value="UER00414"/>
</dbReference>
<dbReference type="Proteomes" id="UP000019151">
    <property type="component" value="Chromosome"/>
</dbReference>
<evidence type="ECO:0000256" key="10">
    <source>
        <dbReference type="HAMAP-Rule" id="MF_00493"/>
    </source>
</evidence>
<dbReference type="EMBL" id="CP007128">
    <property type="protein sequence ID" value="AHG90404.1"/>
    <property type="molecule type" value="Genomic_DNA"/>
</dbReference>
<dbReference type="PIRSF" id="PIRSF036915">
    <property type="entry name" value="Trnald_Bac_Plnt"/>
    <property type="match status" value="1"/>
</dbReference>
<comment type="function">
    <text evidence="1 10">Transaldolase is important for the balance of metabolites in the pentose-phosphate pathway.</text>
</comment>
<dbReference type="InParanoid" id="W0RH11"/>
<dbReference type="CDD" id="cd00955">
    <property type="entry name" value="Transaldolase_like"/>
    <property type="match status" value="1"/>
</dbReference>
<dbReference type="RefSeq" id="WP_025411873.1">
    <property type="nucleotide sequence ID" value="NZ_CP007128.1"/>
</dbReference>
<dbReference type="OrthoDB" id="140919at2"/>
<sequence length="375" mass="40887">MSNRLQQLHAAGVSIWLDYIDRTMLFNGDLERRIRDEALTGMTSNPTIFEKAMAEGEAYDKQLSSAESGLSPWELFELVETEDVRRACDLFAPVYDATKGADGMVSIEVSPGVANDSQATVEEAKRLWRAVERPNVMIKVPGTETGAVAVRELITEGINVNITLLFSVDAHRRVIDAYLDALDARAAAGKPVDGIASVASFFVSRVDTLVDKKLDALIATLPEDRRAHAESLKGKAAIANAKMAYRLFQQKFSGPRWDALAAKGARVQRPLWASTSTKNKAYRDVMYVEQLIGPDTVNTMPPATIDAFADHGVVARTVDADLDAAERVLADLTALGIDMRQVTDQLLEEGITSFQKSFDGLLGGIEKKVSSLAAR</sequence>
<feature type="active site" description="Schiff-base intermediate with substrate" evidence="10">
    <location>
        <position position="139"/>
    </location>
</feature>
<dbReference type="InterPro" id="IPR004732">
    <property type="entry name" value="Transaldolase_2"/>
</dbReference>
<dbReference type="EC" id="2.2.1.2" evidence="5 10"/>
<comment type="catalytic activity">
    <reaction evidence="10">
        <text>D-sedoheptulose 7-phosphate + D-glyceraldehyde 3-phosphate = D-erythrose 4-phosphate + beta-D-fructose 6-phosphate</text>
        <dbReference type="Rhea" id="RHEA:17053"/>
        <dbReference type="ChEBI" id="CHEBI:16897"/>
        <dbReference type="ChEBI" id="CHEBI:57483"/>
        <dbReference type="ChEBI" id="CHEBI:57634"/>
        <dbReference type="ChEBI" id="CHEBI:59776"/>
        <dbReference type="EC" id="2.2.1.2"/>
    </reaction>
</comment>
<dbReference type="GO" id="GO:0005737">
    <property type="term" value="C:cytoplasm"/>
    <property type="evidence" value="ECO:0007669"/>
    <property type="project" value="UniProtKB-SubCell"/>
</dbReference>
<dbReference type="KEGG" id="gba:J421_2867"/>
<evidence type="ECO:0000256" key="2">
    <source>
        <dbReference type="ARBA" id="ARBA00004496"/>
    </source>
</evidence>
<dbReference type="Gene3D" id="3.20.20.70">
    <property type="entry name" value="Aldolase class I"/>
    <property type="match status" value="1"/>
</dbReference>
<evidence type="ECO:0000256" key="1">
    <source>
        <dbReference type="ARBA" id="ARBA00003518"/>
    </source>
</evidence>
<gene>
    <name evidence="10" type="primary">tal</name>
    <name evidence="11" type="ORF">J421_2867</name>
</gene>
<dbReference type="GO" id="GO:0006098">
    <property type="term" value="P:pentose-phosphate shunt"/>
    <property type="evidence" value="ECO:0007669"/>
    <property type="project" value="UniProtKB-UniRule"/>
</dbReference>
<evidence type="ECO:0000313" key="11">
    <source>
        <dbReference type="EMBL" id="AHG90404.1"/>
    </source>
</evidence>
<evidence type="ECO:0000256" key="6">
    <source>
        <dbReference type="ARBA" id="ARBA00022490"/>
    </source>
</evidence>
<keyword evidence="9 10" id="KW-0704">Schiff base</keyword>
<dbReference type="eggNOG" id="COG0176">
    <property type="taxonomic scope" value="Bacteria"/>
</dbReference>
<dbReference type="HAMAP" id="MF_00493">
    <property type="entry name" value="Transaldolase_2"/>
    <property type="match status" value="1"/>
</dbReference>
<dbReference type="AlphaFoldDB" id="W0RH11"/>
<evidence type="ECO:0000256" key="5">
    <source>
        <dbReference type="ARBA" id="ARBA00013151"/>
    </source>
</evidence>
<keyword evidence="8 10" id="KW-0570">Pentose shunt</keyword>
<evidence type="ECO:0000313" key="12">
    <source>
        <dbReference type="Proteomes" id="UP000019151"/>
    </source>
</evidence>
<evidence type="ECO:0000256" key="9">
    <source>
        <dbReference type="ARBA" id="ARBA00023270"/>
    </source>
</evidence>
<proteinExistence type="inferred from homology"/>
<dbReference type="NCBIfam" id="NF002881">
    <property type="entry name" value="PRK03343.1"/>
    <property type="match status" value="1"/>
</dbReference>
<keyword evidence="12" id="KW-1185">Reference proteome</keyword>
<dbReference type="GO" id="GO:0005975">
    <property type="term" value="P:carbohydrate metabolic process"/>
    <property type="evidence" value="ECO:0007669"/>
    <property type="project" value="InterPro"/>
</dbReference>
<comment type="similarity">
    <text evidence="4 10">Belongs to the transaldolase family. Type 2 subfamily.</text>
</comment>
<accession>W0RH11</accession>
<dbReference type="PATRIC" id="fig|861299.3.peg.2918"/>
<evidence type="ECO:0000256" key="8">
    <source>
        <dbReference type="ARBA" id="ARBA00023126"/>
    </source>
</evidence>
<organism evidence="11 12">
    <name type="scientific">Gemmatirosa kalamazoonensis</name>
    <dbReference type="NCBI Taxonomy" id="861299"/>
    <lineage>
        <taxon>Bacteria</taxon>
        <taxon>Pseudomonadati</taxon>
        <taxon>Gemmatimonadota</taxon>
        <taxon>Gemmatimonadia</taxon>
        <taxon>Gemmatimonadales</taxon>
        <taxon>Gemmatimonadaceae</taxon>
        <taxon>Gemmatirosa</taxon>
    </lineage>
</organism>
<dbReference type="STRING" id="861299.J421_2867"/>
<evidence type="ECO:0000256" key="4">
    <source>
        <dbReference type="ARBA" id="ARBA00008426"/>
    </source>
</evidence>
<dbReference type="NCBIfam" id="TIGR00876">
    <property type="entry name" value="tal_mycobact"/>
    <property type="match status" value="1"/>
</dbReference>
<dbReference type="InterPro" id="IPR001585">
    <property type="entry name" value="TAL/FSA"/>
</dbReference>
<keyword evidence="6 10" id="KW-0963">Cytoplasm</keyword>
<comment type="pathway">
    <text evidence="3 10">Carbohydrate degradation; pentose phosphate pathway; D-glyceraldehyde 3-phosphate and beta-D-fructose 6-phosphate from D-ribose 5-phosphate and D-xylulose 5-phosphate (non-oxidative stage): step 2/3.</text>
</comment>
<dbReference type="HOGENOM" id="CLU_050771_1_0_0"/>
<keyword evidence="7 10" id="KW-0808">Transferase</keyword>
<dbReference type="SUPFAM" id="SSF51569">
    <property type="entry name" value="Aldolase"/>
    <property type="match status" value="1"/>
</dbReference>
<dbReference type="PANTHER" id="PTHR10683">
    <property type="entry name" value="TRANSALDOLASE"/>
    <property type="match status" value="1"/>
</dbReference>
<evidence type="ECO:0000256" key="7">
    <source>
        <dbReference type="ARBA" id="ARBA00022679"/>
    </source>
</evidence>
<name>W0RH11_9BACT</name>
<dbReference type="Pfam" id="PF00923">
    <property type="entry name" value="TAL_FSA"/>
    <property type="match status" value="1"/>
</dbReference>
<dbReference type="PANTHER" id="PTHR10683:SF31">
    <property type="entry name" value="TRANSALDOLASE"/>
    <property type="match status" value="1"/>
</dbReference>
<dbReference type="GO" id="GO:0004801">
    <property type="term" value="F:transaldolase activity"/>
    <property type="evidence" value="ECO:0007669"/>
    <property type="project" value="UniProtKB-UniRule"/>
</dbReference>
<reference evidence="11 12" key="1">
    <citation type="journal article" date="2014" name="Genome Announc.">
        <title>Genome Sequence and Methylome of Soil Bacterium Gemmatirosa kalamazoonensis KBS708T, a Member of the Rarely Cultivated Gemmatimonadetes Phylum.</title>
        <authorList>
            <person name="Debruyn J.M."/>
            <person name="Radosevich M."/>
            <person name="Wommack K.E."/>
            <person name="Polson S.W."/>
            <person name="Hauser L.J."/>
            <person name="Fawaz M.N."/>
            <person name="Korlach J."/>
            <person name="Tsai Y.C."/>
        </authorList>
    </citation>
    <scope>NUCLEOTIDE SEQUENCE [LARGE SCALE GENOMIC DNA]</scope>
    <source>
        <strain evidence="11 12">KBS708</strain>
    </source>
</reference>
<comment type="subcellular location">
    <subcellularLocation>
        <location evidence="2 10">Cytoplasm</location>
    </subcellularLocation>
</comment>